<evidence type="ECO:0000256" key="1">
    <source>
        <dbReference type="ARBA" id="ARBA00004651"/>
    </source>
</evidence>
<feature type="transmembrane region" description="Helical" evidence="6">
    <location>
        <begin position="477"/>
        <end position="495"/>
    </location>
</feature>
<organism evidence="7 8">
    <name type="scientific">Rhizobium rhizophilum</name>
    <dbReference type="NCBI Taxonomy" id="1850373"/>
    <lineage>
        <taxon>Bacteria</taxon>
        <taxon>Pseudomonadati</taxon>
        <taxon>Pseudomonadota</taxon>
        <taxon>Alphaproteobacteria</taxon>
        <taxon>Hyphomicrobiales</taxon>
        <taxon>Rhizobiaceae</taxon>
        <taxon>Rhizobium/Agrobacterium group</taxon>
        <taxon>Rhizobium</taxon>
    </lineage>
</organism>
<keyword evidence="4 6" id="KW-1133">Transmembrane helix</keyword>
<feature type="transmembrane region" description="Helical" evidence="6">
    <location>
        <begin position="226"/>
        <end position="246"/>
    </location>
</feature>
<keyword evidence="8" id="KW-1185">Reference proteome</keyword>
<dbReference type="EMBL" id="STGT01000003">
    <property type="protein sequence ID" value="THV14327.1"/>
    <property type="molecule type" value="Genomic_DNA"/>
</dbReference>
<reference evidence="7 8" key="1">
    <citation type="submission" date="2019-04" db="EMBL/GenBank/DDBJ databases">
        <title>Genome sequence of strain 7209-2.</title>
        <authorList>
            <person name="Gao J."/>
            <person name="Sun J."/>
        </authorList>
    </citation>
    <scope>NUCLEOTIDE SEQUENCE [LARGE SCALE GENOMIC DNA]</scope>
    <source>
        <strain evidence="7 8">7209-2</strain>
    </source>
</reference>
<feature type="transmembrane region" description="Helical" evidence="6">
    <location>
        <begin position="439"/>
        <end position="456"/>
    </location>
</feature>
<evidence type="ECO:0000256" key="3">
    <source>
        <dbReference type="ARBA" id="ARBA00022692"/>
    </source>
</evidence>
<evidence type="ECO:0000313" key="7">
    <source>
        <dbReference type="EMBL" id="THV14327.1"/>
    </source>
</evidence>
<dbReference type="InterPro" id="IPR002797">
    <property type="entry name" value="Polysacc_synth"/>
</dbReference>
<evidence type="ECO:0000256" key="2">
    <source>
        <dbReference type="ARBA" id="ARBA00022475"/>
    </source>
</evidence>
<evidence type="ECO:0000313" key="8">
    <source>
        <dbReference type="Proteomes" id="UP000309667"/>
    </source>
</evidence>
<feature type="transmembrane region" description="Helical" evidence="6">
    <location>
        <begin position="150"/>
        <end position="170"/>
    </location>
</feature>
<protein>
    <recommendedName>
        <fullName evidence="9">Polysaccharide biosynthesis protein C-terminal domain-containing protein</fullName>
    </recommendedName>
</protein>
<keyword evidence="3 6" id="KW-0812">Transmembrane</keyword>
<comment type="caution">
    <text evidence="7">The sequence shown here is derived from an EMBL/GenBank/DDBJ whole genome shotgun (WGS) entry which is preliminary data.</text>
</comment>
<evidence type="ECO:0008006" key="9">
    <source>
        <dbReference type="Google" id="ProtNLM"/>
    </source>
</evidence>
<feature type="transmembrane region" description="Helical" evidence="6">
    <location>
        <begin position="287"/>
        <end position="308"/>
    </location>
</feature>
<evidence type="ECO:0000256" key="4">
    <source>
        <dbReference type="ARBA" id="ARBA00022989"/>
    </source>
</evidence>
<evidence type="ECO:0000256" key="5">
    <source>
        <dbReference type="ARBA" id="ARBA00023136"/>
    </source>
</evidence>
<name>A0ABY2QVL0_9HYPH</name>
<feature type="transmembrane region" description="Helical" evidence="6">
    <location>
        <begin position="501"/>
        <end position="523"/>
    </location>
</feature>
<feature type="transmembrane region" description="Helical" evidence="6">
    <location>
        <begin position="126"/>
        <end position="144"/>
    </location>
</feature>
<sequence>MGDRDRHPPLRFPQRSLNLQIELDQHCRAAYRLLRALHQPRPALLPPLDGGSSPAPAGVIRRHRPGLANPRPGRGRCAAPLCGAQWRQHEPRAVLHSMITRLRLRARDLVGDPGLRGALVSISVRIAAAFVGLGLQILLARLMALEDYGIYVILWTWTSVVGQVGVLGFYDSAARFIPRYGRREKHAHLAGYLATGFRTVITGSGLLAAAALVFLTVLPGLVDPAFLLPLGVLALGFPILSLESYLTGVCRGFGWYALSTIPGYILRPVLIMLGVGLARTGGVPLDAVTVLSIVVLASIAVLIAQALLLRARLPKGPRPTTSRERRRFWLLASVLMMPAMTAEELFVWIDVLILGFLVSPDEASLYFAAQRSLSLAAFVQYGFMLVAARGFSLSLASADRAGLQARITRSTNATFWLTIPSVALTLVAGYPLLALFGPAFLAAYPCLALLGLAYVIRGATGQAAELLVVQGRYRLSLLIVSISVAACVLLMLFLVPLCGIIGAAAAMVLVQLLRLAVVTWLVHRHTGYWVLVRPFTRVADPS</sequence>
<dbReference type="Proteomes" id="UP000309667">
    <property type="component" value="Unassembled WGS sequence"/>
</dbReference>
<dbReference type="InterPro" id="IPR050833">
    <property type="entry name" value="Poly_Biosynth_Transport"/>
</dbReference>
<accession>A0ABY2QVL0</accession>
<comment type="subcellular location">
    <subcellularLocation>
        <location evidence="1">Cell membrane</location>
        <topology evidence="1">Multi-pass membrane protein</topology>
    </subcellularLocation>
</comment>
<dbReference type="Pfam" id="PF01943">
    <property type="entry name" value="Polysacc_synt"/>
    <property type="match status" value="1"/>
</dbReference>
<feature type="transmembrane region" description="Helical" evidence="6">
    <location>
        <begin position="191"/>
        <end position="214"/>
    </location>
</feature>
<keyword evidence="5 6" id="KW-0472">Membrane</keyword>
<dbReference type="PANTHER" id="PTHR30250:SF11">
    <property type="entry name" value="O-ANTIGEN TRANSPORTER-RELATED"/>
    <property type="match status" value="1"/>
</dbReference>
<proteinExistence type="predicted"/>
<feature type="transmembrane region" description="Helical" evidence="6">
    <location>
        <begin position="253"/>
        <end position="275"/>
    </location>
</feature>
<gene>
    <name evidence="7" type="ORF">E9677_15815</name>
</gene>
<keyword evidence="2" id="KW-1003">Cell membrane</keyword>
<dbReference type="PANTHER" id="PTHR30250">
    <property type="entry name" value="PST FAMILY PREDICTED COLANIC ACID TRANSPORTER"/>
    <property type="match status" value="1"/>
</dbReference>
<feature type="transmembrane region" description="Helical" evidence="6">
    <location>
        <begin position="328"/>
        <end position="353"/>
    </location>
</feature>
<evidence type="ECO:0000256" key="6">
    <source>
        <dbReference type="SAM" id="Phobius"/>
    </source>
</evidence>
<feature type="transmembrane region" description="Helical" evidence="6">
    <location>
        <begin position="373"/>
        <end position="392"/>
    </location>
</feature>
<feature type="transmembrane region" description="Helical" evidence="6">
    <location>
        <begin position="413"/>
        <end position="433"/>
    </location>
</feature>